<name>A0ABU8B6B7_9BRAD</name>
<gene>
    <name evidence="3" type="ORF">V1286_001246</name>
</gene>
<evidence type="ECO:0000313" key="3">
    <source>
        <dbReference type="EMBL" id="MEH2553717.1"/>
    </source>
</evidence>
<sequence>MFGLRLAQISLTWRNHRRIRTVRTFPYNELHLVFAVPGDLATPTGGYRYDRRIIQELRRLGWHVDVANIGDSFPFPSIAQRATALAILSAMPAGCPMVLDGLAFGALPEAGALRSRTPLIALVHQPLALHSGLDRTQADVFRESERAALAAAAHVVVTSEATARIVIADYDVPAQRVSVVRPGNDPVPSAPGSNDGVVRLLSIGSVVPDKGYDLLIAALVTLADMPWRLTIAGDRTRNPAAAAQLDADIRTYGLGDRVAVLGAVPAEHIIELYLASDIFVLASRFEGYGMALADAIGHGLPVVSTRAGAIPETVPPEAGLLVPADDPIALSQALRRLIGDPHQRRRLAANARAAAAQLPTWQGSARLFARAIETIGK</sequence>
<feature type="domain" description="Glycosyl transferase family 1" evidence="1">
    <location>
        <begin position="192"/>
        <end position="352"/>
    </location>
</feature>
<accession>A0ABU8B6B7</accession>
<comment type="caution">
    <text evidence="3">The sequence shown here is derived from an EMBL/GenBank/DDBJ whole genome shotgun (WGS) entry which is preliminary data.</text>
</comment>
<dbReference type="Pfam" id="PF00534">
    <property type="entry name" value="Glycos_transf_1"/>
    <property type="match status" value="1"/>
</dbReference>
<evidence type="ECO:0000259" key="2">
    <source>
        <dbReference type="Pfam" id="PF13439"/>
    </source>
</evidence>
<dbReference type="Pfam" id="PF13439">
    <property type="entry name" value="Glyco_transf_4"/>
    <property type="match status" value="1"/>
</dbReference>
<dbReference type="EMBL" id="JAZHRV010000001">
    <property type="protein sequence ID" value="MEH2553717.1"/>
    <property type="molecule type" value="Genomic_DNA"/>
</dbReference>
<dbReference type="PANTHER" id="PTHR12526:SF636">
    <property type="entry name" value="BLL3647 PROTEIN"/>
    <property type="match status" value="1"/>
</dbReference>
<organism evidence="3 4">
    <name type="scientific">Bradyrhizobium algeriense</name>
    <dbReference type="NCBI Taxonomy" id="634784"/>
    <lineage>
        <taxon>Bacteria</taxon>
        <taxon>Pseudomonadati</taxon>
        <taxon>Pseudomonadota</taxon>
        <taxon>Alphaproteobacteria</taxon>
        <taxon>Hyphomicrobiales</taxon>
        <taxon>Nitrobacteraceae</taxon>
        <taxon>Bradyrhizobium</taxon>
    </lineage>
</organism>
<dbReference type="CDD" id="cd03801">
    <property type="entry name" value="GT4_PimA-like"/>
    <property type="match status" value="1"/>
</dbReference>
<dbReference type="Proteomes" id="UP001364224">
    <property type="component" value="Unassembled WGS sequence"/>
</dbReference>
<dbReference type="RefSeq" id="WP_334478246.1">
    <property type="nucleotide sequence ID" value="NZ_JAZHRV010000001.1"/>
</dbReference>
<feature type="domain" description="Glycosyltransferase subfamily 4-like N-terminal" evidence="2">
    <location>
        <begin position="110"/>
        <end position="185"/>
    </location>
</feature>
<dbReference type="InterPro" id="IPR028098">
    <property type="entry name" value="Glyco_trans_4-like_N"/>
</dbReference>
<evidence type="ECO:0000259" key="1">
    <source>
        <dbReference type="Pfam" id="PF00534"/>
    </source>
</evidence>
<dbReference type="InterPro" id="IPR001296">
    <property type="entry name" value="Glyco_trans_1"/>
</dbReference>
<dbReference type="PANTHER" id="PTHR12526">
    <property type="entry name" value="GLYCOSYLTRANSFERASE"/>
    <property type="match status" value="1"/>
</dbReference>
<keyword evidence="4" id="KW-1185">Reference proteome</keyword>
<dbReference type="Gene3D" id="3.40.50.2000">
    <property type="entry name" value="Glycogen Phosphorylase B"/>
    <property type="match status" value="2"/>
</dbReference>
<evidence type="ECO:0000313" key="4">
    <source>
        <dbReference type="Proteomes" id="UP001364224"/>
    </source>
</evidence>
<protein>
    <submittedName>
        <fullName evidence="3">Glycosyltransferase involved in cell wall biosynthesis</fullName>
    </submittedName>
</protein>
<proteinExistence type="predicted"/>
<dbReference type="SUPFAM" id="SSF53756">
    <property type="entry name" value="UDP-Glycosyltransferase/glycogen phosphorylase"/>
    <property type="match status" value="1"/>
</dbReference>
<reference evidence="3 4" key="1">
    <citation type="submission" date="2024-02" db="EMBL/GenBank/DDBJ databases">
        <title>Adaptive strategies in a cosmopolitan and abundant soil bacterium.</title>
        <authorList>
            <person name="Carini P."/>
        </authorList>
    </citation>
    <scope>NUCLEOTIDE SEQUENCE [LARGE SCALE GENOMIC DNA]</scope>
    <source>
        <strain evidence="3 4">AZCC 1608</strain>
    </source>
</reference>